<name>A0A1L9UCN4_ASPBC</name>
<gene>
    <name evidence="1" type="ORF">ASPBRDRAFT_277287</name>
</gene>
<accession>A0A1L9UCN4</accession>
<proteinExistence type="predicted"/>
<reference evidence="2" key="1">
    <citation type="journal article" date="2017" name="Genome Biol.">
        <title>Comparative genomics reveals high biological diversity and specific adaptations in the industrially and medically important fungal genus Aspergillus.</title>
        <authorList>
            <person name="de Vries R.P."/>
            <person name="Riley R."/>
            <person name="Wiebenga A."/>
            <person name="Aguilar-Osorio G."/>
            <person name="Amillis S."/>
            <person name="Uchima C.A."/>
            <person name="Anderluh G."/>
            <person name="Asadollahi M."/>
            <person name="Askin M."/>
            <person name="Barry K."/>
            <person name="Battaglia E."/>
            <person name="Bayram O."/>
            <person name="Benocci T."/>
            <person name="Braus-Stromeyer S.A."/>
            <person name="Caldana C."/>
            <person name="Canovas D."/>
            <person name="Cerqueira G.C."/>
            <person name="Chen F."/>
            <person name="Chen W."/>
            <person name="Choi C."/>
            <person name="Clum A."/>
            <person name="Dos Santos R.A."/>
            <person name="Damasio A.R."/>
            <person name="Diallinas G."/>
            <person name="Emri T."/>
            <person name="Fekete E."/>
            <person name="Flipphi M."/>
            <person name="Freyberg S."/>
            <person name="Gallo A."/>
            <person name="Gournas C."/>
            <person name="Habgood R."/>
            <person name="Hainaut M."/>
            <person name="Harispe M.L."/>
            <person name="Henrissat B."/>
            <person name="Hilden K.S."/>
            <person name="Hope R."/>
            <person name="Hossain A."/>
            <person name="Karabika E."/>
            <person name="Karaffa L."/>
            <person name="Karanyi Z."/>
            <person name="Krasevec N."/>
            <person name="Kuo A."/>
            <person name="Kusch H."/>
            <person name="LaButti K."/>
            <person name="Lagendijk E.L."/>
            <person name="Lapidus A."/>
            <person name="Levasseur A."/>
            <person name="Lindquist E."/>
            <person name="Lipzen A."/>
            <person name="Logrieco A.F."/>
            <person name="MacCabe A."/>
            <person name="Maekelae M.R."/>
            <person name="Malavazi I."/>
            <person name="Melin P."/>
            <person name="Meyer V."/>
            <person name="Mielnichuk N."/>
            <person name="Miskei M."/>
            <person name="Molnar A.P."/>
            <person name="Mule G."/>
            <person name="Ngan C.Y."/>
            <person name="Orejas M."/>
            <person name="Orosz E."/>
            <person name="Ouedraogo J.P."/>
            <person name="Overkamp K.M."/>
            <person name="Park H.-S."/>
            <person name="Perrone G."/>
            <person name="Piumi F."/>
            <person name="Punt P.J."/>
            <person name="Ram A.F."/>
            <person name="Ramon A."/>
            <person name="Rauscher S."/>
            <person name="Record E."/>
            <person name="Riano-Pachon D.M."/>
            <person name="Robert V."/>
            <person name="Roehrig J."/>
            <person name="Ruller R."/>
            <person name="Salamov A."/>
            <person name="Salih N.S."/>
            <person name="Samson R.A."/>
            <person name="Sandor E."/>
            <person name="Sanguinetti M."/>
            <person name="Schuetze T."/>
            <person name="Sepcic K."/>
            <person name="Shelest E."/>
            <person name="Sherlock G."/>
            <person name="Sophianopoulou V."/>
            <person name="Squina F.M."/>
            <person name="Sun H."/>
            <person name="Susca A."/>
            <person name="Todd R.B."/>
            <person name="Tsang A."/>
            <person name="Unkles S.E."/>
            <person name="van de Wiele N."/>
            <person name="van Rossen-Uffink D."/>
            <person name="Oliveira J.V."/>
            <person name="Vesth T.C."/>
            <person name="Visser J."/>
            <person name="Yu J.-H."/>
            <person name="Zhou M."/>
            <person name="Andersen M.R."/>
            <person name="Archer D.B."/>
            <person name="Baker S.E."/>
            <person name="Benoit I."/>
            <person name="Brakhage A.A."/>
            <person name="Braus G.H."/>
            <person name="Fischer R."/>
            <person name="Frisvad J.C."/>
            <person name="Goldman G.H."/>
            <person name="Houbraken J."/>
            <person name="Oakley B."/>
            <person name="Pocsi I."/>
            <person name="Scazzocchio C."/>
            <person name="Seiboth B."/>
            <person name="vanKuyk P.A."/>
            <person name="Wortman J."/>
            <person name="Dyer P.S."/>
            <person name="Grigoriev I.V."/>
        </authorList>
    </citation>
    <scope>NUCLEOTIDE SEQUENCE [LARGE SCALE GENOMIC DNA]</scope>
    <source>
        <strain evidence="2">CBS 101740 / IMI 381727 / IBT 21946</strain>
    </source>
</reference>
<dbReference type="GeneID" id="93574913"/>
<protein>
    <submittedName>
        <fullName evidence="1">Uncharacterized protein</fullName>
    </submittedName>
</protein>
<dbReference type="EMBL" id="KV878688">
    <property type="protein sequence ID" value="OJJ69422.1"/>
    <property type="molecule type" value="Genomic_DNA"/>
</dbReference>
<evidence type="ECO:0000313" key="2">
    <source>
        <dbReference type="Proteomes" id="UP000184499"/>
    </source>
</evidence>
<dbReference type="RefSeq" id="XP_067476671.1">
    <property type="nucleotide sequence ID" value="XM_067622425.1"/>
</dbReference>
<dbReference type="AlphaFoldDB" id="A0A1L9UCN4"/>
<evidence type="ECO:0000313" key="1">
    <source>
        <dbReference type="EMBL" id="OJJ69422.1"/>
    </source>
</evidence>
<dbReference type="VEuPathDB" id="FungiDB:ASPBRDRAFT_277287"/>
<dbReference type="Proteomes" id="UP000184499">
    <property type="component" value="Unassembled WGS sequence"/>
</dbReference>
<organism evidence="1 2">
    <name type="scientific">Aspergillus brasiliensis (strain CBS 101740 / IMI 381727 / IBT 21946)</name>
    <dbReference type="NCBI Taxonomy" id="767769"/>
    <lineage>
        <taxon>Eukaryota</taxon>
        <taxon>Fungi</taxon>
        <taxon>Dikarya</taxon>
        <taxon>Ascomycota</taxon>
        <taxon>Pezizomycotina</taxon>
        <taxon>Eurotiomycetes</taxon>
        <taxon>Eurotiomycetidae</taxon>
        <taxon>Eurotiales</taxon>
        <taxon>Aspergillaceae</taxon>
        <taxon>Aspergillus</taxon>
        <taxon>Aspergillus subgen. Circumdati</taxon>
    </lineage>
</organism>
<sequence>MIIMPISAVTSATAILSDHPTTKGGRGERGAPDQKGRRMLYVQRPAVMVGVHIRNAPGSSPIGSTSAGGGETQCLCRRILVSQGRINIASITIIIVYYCVHPSVTLFCKLCKAPSPAEDIPTPPDKTRPSIPLPPPHSFIHSFIHSSIIRMQAPPVSYAMAKLLV</sequence>
<keyword evidence="2" id="KW-1185">Reference proteome</keyword>